<dbReference type="Proteomes" id="UP001500556">
    <property type="component" value="Unassembled WGS sequence"/>
</dbReference>
<name>A0ABP8XTV3_9MICO</name>
<evidence type="ECO:0000313" key="3">
    <source>
        <dbReference type="Proteomes" id="UP001500556"/>
    </source>
</evidence>
<evidence type="ECO:0000313" key="2">
    <source>
        <dbReference type="EMBL" id="GAA4712820.1"/>
    </source>
</evidence>
<protein>
    <recommendedName>
        <fullName evidence="4">YtxH domain-containing protein</fullName>
    </recommendedName>
</protein>
<keyword evidence="3" id="KW-1185">Reference proteome</keyword>
<reference evidence="3" key="1">
    <citation type="journal article" date="2019" name="Int. J. Syst. Evol. Microbiol.">
        <title>The Global Catalogue of Microorganisms (GCM) 10K type strain sequencing project: providing services to taxonomists for standard genome sequencing and annotation.</title>
        <authorList>
            <consortium name="The Broad Institute Genomics Platform"/>
            <consortium name="The Broad Institute Genome Sequencing Center for Infectious Disease"/>
            <person name="Wu L."/>
            <person name="Ma J."/>
        </authorList>
    </citation>
    <scope>NUCLEOTIDE SEQUENCE [LARGE SCALE GENOMIC DNA]</scope>
    <source>
        <strain evidence="3">JCM 18961</strain>
    </source>
</reference>
<evidence type="ECO:0008006" key="4">
    <source>
        <dbReference type="Google" id="ProtNLM"/>
    </source>
</evidence>
<organism evidence="2 3">
    <name type="scientific">Pedococcus ginsenosidimutans</name>
    <dbReference type="NCBI Taxonomy" id="490570"/>
    <lineage>
        <taxon>Bacteria</taxon>
        <taxon>Bacillati</taxon>
        <taxon>Actinomycetota</taxon>
        <taxon>Actinomycetes</taxon>
        <taxon>Micrococcales</taxon>
        <taxon>Intrasporangiaceae</taxon>
        <taxon>Pedococcus</taxon>
    </lineage>
</organism>
<dbReference type="EMBL" id="BAABLO010000001">
    <property type="protein sequence ID" value="GAA4712820.1"/>
    <property type="molecule type" value="Genomic_DNA"/>
</dbReference>
<comment type="caution">
    <text evidence="2">The sequence shown here is derived from an EMBL/GenBank/DDBJ whole genome shotgun (WGS) entry which is preliminary data.</text>
</comment>
<evidence type="ECO:0000256" key="1">
    <source>
        <dbReference type="SAM" id="MobiDB-lite"/>
    </source>
</evidence>
<sequence length="117" mass="12074">MGKLTFIAGVAAGYVLGAKAGQKRYEQIRGRANQLWSSDPVQARVDTVRDAVKEQAPVVAAKLGDVAKSAGSTALSAGSSARERITGEDLPDTIHRGSDGKLHADTTGFGPGGDKLP</sequence>
<proteinExistence type="predicted"/>
<dbReference type="RefSeq" id="WP_345501092.1">
    <property type="nucleotide sequence ID" value="NZ_BAABLO010000001.1"/>
</dbReference>
<feature type="compositionally biased region" description="Low complexity" evidence="1">
    <location>
        <begin position="69"/>
        <end position="80"/>
    </location>
</feature>
<gene>
    <name evidence="2" type="ORF">GCM10025782_06150</name>
</gene>
<feature type="compositionally biased region" description="Basic and acidic residues" evidence="1">
    <location>
        <begin position="81"/>
        <end position="104"/>
    </location>
</feature>
<feature type="region of interest" description="Disordered" evidence="1">
    <location>
        <begin position="69"/>
        <end position="117"/>
    </location>
</feature>
<accession>A0ABP8XTV3</accession>